<reference evidence="2 3" key="1">
    <citation type="journal article" date="2020" name="ISME J.">
        <title>Uncovering the hidden diversity of litter-decomposition mechanisms in mushroom-forming fungi.</title>
        <authorList>
            <person name="Floudas D."/>
            <person name="Bentzer J."/>
            <person name="Ahren D."/>
            <person name="Johansson T."/>
            <person name="Persson P."/>
            <person name="Tunlid A."/>
        </authorList>
    </citation>
    <scope>NUCLEOTIDE SEQUENCE [LARGE SCALE GENOMIC DNA]</scope>
    <source>
        <strain evidence="2 3">CBS 291.85</strain>
    </source>
</reference>
<organism evidence="2 3">
    <name type="scientific">Tetrapyrgos nigripes</name>
    <dbReference type="NCBI Taxonomy" id="182062"/>
    <lineage>
        <taxon>Eukaryota</taxon>
        <taxon>Fungi</taxon>
        <taxon>Dikarya</taxon>
        <taxon>Basidiomycota</taxon>
        <taxon>Agaricomycotina</taxon>
        <taxon>Agaricomycetes</taxon>
        <taxon>Agaricomycetidae</taxon>
        <taxon>Agaricales</taxon>
        <taxon>Marasmiineae</taxon>
        <taxon>Marasmiaceae</taxon>
        <taxon>Tetrapyrgos</taxon>
    </lineage>
</organism>
<dbReference type="SUPFAM" id="SSF57850">
    <property type="entry name" value="RING/U-box"/>
    <property type="match status" value="1"/>
</dbReference>
<evidence type="ECO:0000313" key="3">
    <source>
        <dbReference type="Proteomes" id="UP000559256"/>
    </source>
</evidence>
<feature type="region of interest" description="Disordered" evidence="1">
    <location>
        <begin position="1"/>
        <end position="47"/>
    </location>
</feature>
<dbReference type="Proteomes" id="UP000559256">
    <property type="component" value="Unassembled WGS sequence"/>
</dbReference>
<name>A0A8H5FPX7_9AGAR</name>
<feature type="region of interest" description="Disordered" evidence="1">
    <location>
        <begin position="1216"/>
        <end position="1235"/>
    </location>
</feature>
<feature type="region of interest" description="Disordered" evidence="1">
    <location>
        <begin position="312"/>
        <end position="356"/>
    </location>
</feature>
<evidence type="ECO:0000256" key="1">
    <source>
        <dbReference type="SAM" id="MobiDB-lite"/>
    </source>
</evidence>
<evidence type="ECO:0000313" key="2">
    <source>
        <dbReference type="EMBL" id="KAF5344487.1"/>
    </source>
</evidence>
<gene>
    <name evidence="2" type="ORF">D9758_014131</name>
</gene>
<dbReference type="EMBL" id="JAACJM010000124">
    <property type="protein sequence ID" value="KAF5344487.1"/>
    <property type="molecule type" value="Genomic_DNA"/>
</dbReference>
<protein>
    <submittedName>
        <fullName evidence="2">Uncharacterized protein</fullName>
    </submittedName>
</protein>
<feature type="compositionally biased region" description="Pro residues" evidence="1">
    <location>
        <begin position="1217"/>
        <end position="1230"/>
    </location>
</feature>
<feature type="region of interest" description="Disordered" evidence="1">
    <location>
        <begin position="384"/>
        <end position="431"/>
    </location>
</feature>
<dbReference type="OrthoDB" id="2122982at2759"/>
<accession>A0A8H5FPX7</accession>
<proteinExistence type="predicted"/>
<keyword evidence="3" id="KW-1185">Reference proteome</keyword>
<sequence length="1558" mass="177402">MSSTRSSTRRKASQRANGQPKGQPHSVSNGETLEQPDAKKGTFGRLEDSVIEAADHPNVKFASQFHSDNKDGISKAVKDLASSGDAKAIEAKVRNFAESSQVLMNALDQIQKLHPFIGVAVLAFKAVVSLELKRHDNDQRVVVLQVKMQDLMEVFIKLGDIIPEQRAEKQNFIVRDRLENLCIKIAEDIKACGNICDAYLKKRTLVRLLRSPIYEARFEEQAQKFEESQKELTLALLMFTTTGIQAANASLSEAKDSLQSMQHNVSLILLFQILQTPVEKKVMTFIQSKGGPDACMQNDDILKELLKLRLDESTEGEGRDGTANVPPSKTRPSRDSYGAYYSQPPRGTTPGQPYGANRYRFQTQEYSAPGYSQNIPVNQHYGTYYEPPLIPSKTPPRNRRERRSYEEQQPYGGRVPIIPPPRVQGSRSSLRSQRRYLVSSGYSNGGVETYGSAWNRLAASRRQGFHADSQVPDTLVAVIKEELNEDVDEGLKKNIKVYLRKFHEQERELKNIERTVIKQGNLVISALREGPHDRIHDPELRAIWKEMGWKLGVPAVEFVSTLHDFYMAEHRASEQVEVFSQEPIKGSTTEEQTQRLRKAFEDAKRRAAEKWTVNYITLVNFRPLMEVFDGDLSGYVSVWEANEVLSLRPVGWSLVQWIAYWAAGRHFAIWTYRQKIGAMLNKMNALLDDMLPVNRPFVDRYLDHMLILDQILSSTAPAKKDTLDIRLIEKAEAYMKTEEARMERKLDALQYNIDAQDTLALIIGRSQIDRNFYPLAYLLLRHHLSLMKTGCRVVFDRKEFRIAIQSLQQVFLGISTRISNMEAIFLQRDLEPERQMQTFAYGMYLQTYDGSNPYSLSNHAKLEPYPPESEVESVSEVPLRYPSLSLQLYQSEFTDPVEIQSCIGSGIDGYWSGHFFDENCNATFGMFQFRVEKRDMRKRTSTSGQLERTFIGSGSYAGGALQIRGVWTPKNNSLDIVLKGTPDYVDDPELDLFIRGWLIVIGTKSSSGNTILPPQFAISGKWGKLQTAHLLGTVSFSQSPAWTHRFRQLYGIRRTSLPLKRTGRALWKFTCNAVLFQIHSRRRTLLHQVLTAKIKEYRQGAEMSRYQYLLDVDFANDINREKLYESHFASTPWDARYYRSIARTTFALALHFDITCAYCRQLILGPRFICIICAGRSCSHSNFIRDSSEYSFCLQCFSKWEGEETSFPMWSPHFHPHPPPSPSSQPPPHIPSHSPSLPSHMPPIQFLSFVPPLPLPHPSILGPSIPPSTHRYHTILKCPDYLQQRSMQALSFEVAQATSYGVEVMSQWAYANRNASMDSPRHRKGKEVAFEMPHMSDTLSTGPQLDTYLFPSLQAQPVQDIGGDADETPSRYRRSMQKLESIFGILKLKLRQGQEDSVSHAYAPSDPVSVRGLGLGGLEGLDYGSDFFARFGRILIPMGQIRSLWPCRECIHCGIDTFNKIEMNSRSDEYFWIPHTVAKTEEHWNVRGRSLSVIAAFKRRSQRPTFYANLTLMGLDRTRRINMIPEGIVLSESHIKLSWRGREKPSESRCTQEDTGGM</sequence>
<feature type="compositionally biased region" description="Basic and acidic residues" evidence="1">
    <location>
        <begin position="36"/>
        <end position="47"/>
    </location>
</feature>
<comment type="caution">
    <text evidence="2">The sequence shown here is derived from an EMBL/GenBank/DDBJ whole genome shotgun (WGS) entry which is preliminary data.</text>
</comment>